<dbReference type="RefSeq" id="WP_386712083.1">
    <property type="nucleotide sequence ID" value="NZ_JBHRYF010000012.1"/>
</dbReference>
<dbReference type="Proteomes" id="UP001595724">
    <property type="component" value="Unassembled WGS sequence"/>
</dbReference>
<name>A0ABV7UWQ7_9GAMM</name>
<dbReference type="Gene3D" id="2.160.20.10">
    <property type="entry name" value="Single-stranded right-handed beta-helix, Pectin lyase-like"/>
    <property type="match status" value="1"/>
</dbReference>
<evidence type="ECO:0000313" key="4">
    <source>
        <dbReference type="Proteomes" id="UP001595724"/>
    </source>
</evidence>
<feature type="chain" id="PRO_5047538978" evidence="2">
    <location>
        <begin position="24"/>
        <end position="525"/>
    </location>
</feature>
<feature type="region of interest" description="Disordered" evidence="1">
    <location>
        <begin position="398"/>
        <end position="417"/>
    </location>
</feature>
<feature type="region of interest" description="Disordered" evidence="1">
    <location>
        <begin position="450"/>
        <end position="505"/>
    </location>
</feature>
<feature type="compositionally biased region" description="Pro residues" evidence="1">
    <location>
        <begin position="407"/>
        <end position="417"/>
    </location>
</feature>
<organism evidence="3 4">
    <name type="scientific">Luteimonas notoginsengisoli</name>
    <dbReference type="NCBI Taxonomy" id="1578200"/>
    <lineage>
        <taxon>Bacteria</taxon>
        <taxon>Pseudomonadati</taxon>
        <taxon>Pseudomonadota</taxon>
        <taxon>Gammaproteobacteria</taxon>
        <taxon>Lysobacterales</taxon>
        <taxon>Lysobacteraceae</taxon>
        <taxon>Luteimonas</taxon>
    </lineage>
</organism>
<dbReference type="InterPro" id="IPR011050">
    <property type="entry name" value="Pectin_lyase_fold/virulence"/>
</dbReference>
<dbReference type="InterPro" id="IPR012334">
    <property type="entry name" value="Pectin_lyas_fold"/>
</dbReference>
<dbReference type="EMBL" id="JBHRYF010000012">
    <property type="protein sequence ID" value="MFC3661163.1"/>
    <property type="molecule type" value="Genomic_DNA"/>
</dbReference>
<comment type="caution">
    <text evidence="3">The sequence shown here is derived from an EMBL/GenBank/DDBJ whole genome shotgun (WGS) entry which is preliminary data.</text>
</comment>
<proteinExistence type="predicted"/>
<feature type="signal peptide" evidence="2">
    <location>
        <begin position="1"/>
        <end position="23"/>
    </location>
</feature>
<keyword evidence="2" id="KW-0732">Signal</keyword>
<reference evidence="4" key="1">
    <citation type="journal article" date="2019" name="Int. J. Syst. Evol. Microbiol.">
        <title>The Global Catalogue of Microorganisms (GCM) 10K type strain sequencing project: providing services to taxonomists for standard genome sequencing and annotation.</title>
        <authorList>
            <consortium name="The Broad Institute Genomics Platform"/>
            <consortium name="The Broad Institute Genome Sequencing Center for Infectious Disease"/>
            <person name="Wu L."/>
            <person name="Ma J."/>
        </authorList>
    </citation>
    <scope>NUCLEOTIDE SEQUENCE [LARGE SCALE GENOMIC DNA]</scope>
    <source>
        <strain evidence="4">KCTC 42211</strain>
    </source>
</reference>
<protein>
    <submittedName>
        <fullName evidence="3">Right-handed parallel beta-helix repeat-containing protein</fullName>
    </submittedName>
</protein>
<sequence>MFRKSLLPLGCLLALSTPTTVLAATYTVGPTGRQYTQLSQLFDARNLAPGDVVLVDGSAVYDGDIVMGEDDGGAAGNPVVVRWSRAAGTTRPVLQGGTHTFKFERANHVVFEGFEVRGGSRTCVFSEADDITVRDSVIHDCPSHGILGADNNSGSFTLEYSELYNSGAGTTRHTIYMQSDEIAFPNALFVMRYNYVHDGTGGVLVRVRHQRSQIYYNWIENAVYGEMELIGPDCETQQPGWTADLKREDADVVGNVIIHRNSWRNAIRAGGDLNGRSQGRVRLVNNTIVFDRGGAANAVMVQLGLESLEMHNNVIYQTASGSTPAIVRENPASEVDTPYCGPMGKDPWTSGRKVFGTSNWVQSGASLVPYEWTGTLSGSDPRFTALAQYKLRPAAGSPLLDTGSNAPPAPPAFPYPSPLSIPRFEPPQRAKMAMGGAVARPIKGSRIDIGAMEGGSSASAPMPLNGAQPLLPPRAQGTAGGGTAAVAQRQGADTDRAAPADPPQAQELSWWQRIWRWLERLLQLQ</sequence>
<evidence type="ECO:0000256" key="2">
    <source>
        <dbReference type="SAM" id="SignalP"/>
    </source>
</evidence>
<evidence type="ECO:0000313" key="3">
    <source>
        <dbReference type="EMBL" id="MFC3661163.1"/>
    </source>
</evidence>
<keyword evidence="4" id="KW-1185">Reference proteome</keyword>
<accession>A0ABV7UWQ7</accession>
<evidence type="ECO:0000256" key="1">
    <source>
        <dbReference type="SAM" id="MobiDB-lite"/>
    </source>
</evidence>
<dbReference type="SUPFAM" id="SSF51126">
    <property type="entry name" value="Pectin lyase-like"/>
    <property type="match status" value="1"/>
</dbReference>
<gene>
    <name evidence="3" type="ORF">ACFOM9_13930</name>
</gene>